<dbReference type="PANTHER" id="PTHR45527:SF14">
    <property type="entry name" value="PLIPASTATIN SYNTHASE SUBUNIT B"/>
    <property type="match status" value="1"/>
</dbReference>
<reference evidence="3 4" key="1">
    <citation type="submission" date="2018-07" db="EMBL/GenBank/DDBJ databases">
        <title>Genomic Encyclopedia of Type Strains, Phase IV (KMG-IV): sequencing the most valuable type-strain genomes for metagenomic binning, comparative biology and taxonomic classification.</title>
        <authorList>
            <person name="Goeker M."/>
        </authorList>
    </citation>
    <scope>NUCLEOTIDE SEQUENCE [LARGE SCALE GENOMIC DNA]</scope>
    <source>
        <strain evidence="3 4">DSM 44290</strain>
    </source>
</reference>
<dbReference type="Pfam" id="PF13193">
    <property type="entry name" value="AMP-binding_C"/>
    <property type="match status" value="1"/>
</dbReference>
<comment type="caution">
    <text evidence="3">The sequence shown here is derived from an EMBL/GenBank/DDBJ whole genome shotgun (WGS) entry which is preliminary data.</text>
</comment>
<protein>
    <submittedName>
        <fullName evidence="3">Nonribosomal peptide synthetase DhbF</fullName>
    </submittedName>
</protein>
<proteinExistence type="predicted"/>
<keyword evidence="4" id="KW-1185">Reference proteome</keyword>
<dbReference type="AlphaFoldDB" id="A0A370I6U1"/>
<organism evidence="3 4">
    <name type="scientific">Nocardia pseudobrasiliensis</name>
    <dbReference type="NCBI Taxonomy" id="45979"/>
    <lineage>
        <taxon>Bacteria</taxon>
        <taxon>Bacillati</taxon>
        <taxon>Actinomycetota</taxon>
        <taxon>Actinomycetes</taxon>
        <taxon>Mycobacteriales</taxon>
        <taxon>Nocardiaceae</taxon>
        <taxon>Nocardia</taxon>
    </lineage>
</organism>
<dbReference type="InterPro" id="IPR010071">
    <property type="entry name" value="AA_adenyl_dom"/>
</dbReference>
<dbReference type="STRING" id="1210086.GCA_001613105_03264"/>
<dbReference type="NCBIfam" id="TIGR01733">
    <property type="entry name" value="AA-adenyl-dom"/>
    <property type="match status" value="1"/>
</dbReference>
<feature type="domain" description="AMP-dependent synthetase/ligase" evidence="1">
    <location>
        <begin position="15"/>
        <end position="366"/>
    </location>
</feature>
<dbReference type="PROSITE" id="PS00455">
    <property type="entry name" value="AMP_BINDING"/>
    <property type="match status" value="1"/>
</dbReference>
<evidence type="ECO:0000259" key="2">
    <source>
        <dbReference type="Pfam" id="PF13193"/>
    </source>
</evidence>
<dbReference type="PANTHER" id="PTHR45527">
    <property type="entry name" value="NONRIBOSOMAL PEPTIDE SYNTHETASE"/>
    <property type="match status" value="1"/>
</dbReference>
<dbReference type="GO" id="GO:0043041">
    <property type="term" value="P:amino acid activation for nonribosomal peptide biosynthetic process"/>
    <property type="evidence" value="ECO:0007669"/>
    <property type="project" value="TreeGrafter"/>
</dbReference>
<evidence type="ECO:0000259" key="1">
    <source>
        <dbReference type="Pfam" id="PF00501"/>
    </source>
</evidence>
<dbReference type="InterPro" id="IPR020845">
    <property type="entry name" value="AMP-binding_CS"/>
</dbReference>
<evidence type="ECO:0000313" key="4">
    <source>
        <dbReference type="Proteomes" id="UP000254869"/>
    </source>
</evidence>
<dbReference type="Gene3D" id="3.30.300.30">
    <property type="match status" value="1"/>
</dbReference>
<dbReference type="Gene3D" id="3.40.50.12780">
    <property type="entry name" value="N-terminal domain of ligase-like"/>
    <property type="match status" value="1"/>
</dbReference>
<dbReference type="Proteomes" id="UP000254869">
    <property type="component" value="Unassembled WGS sequence"/>
</dbReference>
<dbReference type="GO" id="GO:0005829">
    <property type="term" value="C:cytosol"/>
    <property type="evidence" value="ECO:0007669"/>
    <property type="project" value="TreeGrafter"/>
</dbReference>
<dbReference type="GO" id="GO:0031177">
    <property type="term" value="F:phosphopantetheine binding"/>
    <property type="evidence" value="ECO:0007669"/>
    <property type="project" value="TreeGrafter"/>
</dbReference>
<dbReference type="GO" id="GO:0044550">
    <property type="term" value="P:secondary metabolite biosynthetic process"/>
    <property type="evidence" value="ECO:0007669"/>
    <property type="project" value="TreeGrafter"/>
</dbReference>
<name>A0A370I6U1_9NOCA</name>
<dbReference type="InterPro" id="IPR045851">
    <property type="entry name" value="AMP-bd_C_sf"/>
</dbReference>
<sequence>MSTPTTVESLDEVLTRSATNSPDAVALSDTTRSLTYEQLRSRTAAVATQLTERGVRKGDLVGLLVERTVDVVVGMLAVLRCGAAYVPIDPTYPVERQNYILRDAGIGFVVGSAAALARTELPTAVRVHDLDTPTDPGAPVADPAAVGPGDPAYVIYTSGSTGAPKGCVVTHGNVLSLLDNALPLFSVGPEDCWSIFHSFSFDVSVWELWAPLSIGAKTVVVPHEATQVPAAFVRVLVEEGVTVLSQVPSIFRQFTSLNRYPAEQLRYIVFAGEGIDLTSVGKFWAQCDGHRPAVINMYGPTETTVYATFRHITEADLTGAVHSPIGVALPHLTIELRAQEPPHRPVPDGEIGEMWVTGPGVACGYLNRAELTAQRFVMDEASGTRRRYYRSGDLARRQPDGGLEYLGRNDQQIKLRGYRIELGEIEAVLRVQPGVRDAALCVVARRTGSNLLTACVVAEDEGEEQGSRIEALRAVLTARLPKYMLPDRYVHLTSLPLTLSGKLDRNRLTELATEAVANRSARTR</sequence>
<dbReference type="InterPro" id="IPR025110">
    <property type="entry name" value="AMP-bd_C"/>
</dbReference>
<dbReference type="EMBL" id="QQBC01000007">
    <property type="protein sequence ID" value="RDI65034.1"/>
    <property type="molecule type" value="Genomic_DNA"/>
</dbReference>
<dbReference type="FunFam" id="3.40.50.980:FF:000001">
    <property type="entry name" value="Non-ribosomal peptide synthetase"/>
    <property type="match status" value="1"/>
</dbReference>
<evidence type="ECO:0000313" key="3">
    <source>
        <dbReference type="EMBL" id="RDI65034.1"/>
    </source>
</evidence>
<accession>A0A370I6U1</accession>
<dbReference type="InterPro" id="IPR000873">
    <property type="entry name" value="AMP-dep_synth/lig_dom"/>
</dbReference>
<gene>
    <name evidence="3" type="ORF">DFR76_107412</name>
</gene>
<dbReference type="FunFam" id="3.40.50.12780:FF:000012">
    <property type="entry name" value="Non-ribosomal peptide synthetase"/>
    <property type="match status" value="1"/>
</dbReference>
<feature type="domain" description="AMP-binding enzyme C-terminal" evidence="2">
    <location>
        <begin position="424"/>
        <end position="502"/>
    </location>
</feature>
<dbReference type="RefSeq" id="WP_067998426.1">
    <property type="nucleotide sequence ID" value="NZ_QQBC01000007.1"/>
</dbReference>
<dbReference type="Pfam" id="PF00501">
    <property type="entry name" value="AMP-binding"/>
    <property type="match status" value="1"/>
</dbReference>
<dbReference type="InterPro" id="IPR042099">
    <property type="entry name" value="ANL_N_sf"/>
</dbReference>
<dbReference type="SUPFAM" id="SSF56801">
    <property type="entry name" value="Acetyl-CoA synthetase-like"/>
    <property type="match status" value="1"/>
</dbReference>